<accession>A0AAW6U134</accession>
<keyword evidence="3" id="KW-1185">Reference proteome</keyword>
<dbReference type="EMBL" id="JASCXX010000048">
    <property type="protein sequence ID" value="MDI6451703.1"/>
    <property type="molecule type" value="Genomic_DNA"/>
</dbReference>
<organism evidence="2 3">
    <name type="scientific">Anaerobaca lacustris</name>
    <dbReference type="NCBI Taxonomy" id="3044600"/>
    <lineage>
        <taxon>Bacteria</taxon>
        <taxon>Pseudomonadati</taxon>
        <taxon>Planctomycetota</taxon>
        <taxon>Phycisphaerae</taxon>
        <taxon>Sedimentisphaerales</taxon>
        <taxon>Anaerobacaceae</taxon>
        <taxon>Anaerobaca</taxon>
    </lineage>
</organism>
<evidence type="ECO:0000256" key="1">
    <source>
        <dbReference type="ARBA" id="ARBA00005534"/>
    </source>
</evidence>
<name>A0AAW6U134_9BACT</name>
<dbReference type="Proteomes" id="UP001431776">
    <property type="component" value="Unassembled WGS sequence"/>
</dbReference>
<evidence type="ECO:0000313" key="2">
    <source>
        <dbReference type="EMBL" id="MDI6451703.1"/>
    </source>
</evidence>
<proteinExistence type="inferred from homology"/>
<dbReference type="InterPro" id="IPR001602">
    <property type="entry name" value="UPF0047_YjbQ-like"/>
</dbReference>
<comment type="caution">
    <text evidence="2">The sequence shown here is derived from an EMBL/GenBank/DDBJ whole genome shotgun (WGS) entry which is preliminary data.</text>
</comment>
<sequence>MAVRTEEIQVATRGNNHVIDITDEVARAVSRCGLRDGVVTAFHVGSTGGLTTTEFEPGLAEHDIEAAFEKIAPADGRYVHEQTWHDDNGHSHVRASLLGPSLSVPFVAGRLTLGTWQQIILIDFDTRARTRTVICQIIGE</sequence>
<dbReference type="RefSeq" id="WP_349247110.1">
    <property type="nucleotide sequence ID" value="NZ_JASCXX010000048.1"/>
</dbReference>
<evidence type="ECO:0000313" key="3">
    <source>
        <dbReference type="Proteomes" id="UP001431776"/>
    </source>
</evidence>
<dbReference type="Pfam" id="PF01894">
    <property type="entry name" value="YjbQ"/>
    <property type="match status" value="1"/>
</dbReference>
<dbReference type="PANTHER" id="PTHR30615">
    <property type="entry name" value="UNCHARACTERIZED PROTEIN YJBQ-RELATED"/>
    <property type="match status" value="1"/>
</dbReference>
<dbReference type="PIRSF" id="PIRSF004681">
    <property type="entry name" value="UCP004681"/>
    <property type="match status" value="1"/>
</dbReference>
<dbReference type="Gene3D" id="2.60.120.460">
    <property type="entry name" value="YjbQ-like"/>
    <property type="match status" value="1"/>
</dbReference>
<reference evidence="2" key="1">
    <citation type="submission" date="2023-05" db="EMBL/GenBank/DDBJ databases">
        <title>Anaerotaeda fermentans gen. nov., sp. nov., a novel anaerobic planctomycete of the new family within the order Sedimentisphaerales isolated from Taman Peninsula, Russia.</title>
        <authorList>
            <person name="Khomyakova M.A."/>
            <person name="Merkel A.Y."/>
            <person name="Slobodkin A.I."/>
        </authorList>
    </citation>
    <scope>NUCLEOTIDE SEQUENCE</scope>
    <source>
        <strain evidence="2">M17dextr</strain>
    </source>
</reference>
<dbReference type="PANTHER" id="PTHR30615:SF8">
    <property type="entry name" value="UPF0047 PROTEIN C4A8.02C"/>
    <property type="match status" value="1"/>
</dbReference>
<comment type="similarity">
    <text evidence="1">Belongs to the UPF0047 family.</text>
</comment>
<dbReference type="InterPro" id="IPR035917">
    <property type="entry name" value="YjbQ-like_sf"/>
</dbReference>
<dbReference type="AlphaFoldDB" id="A0AAW6U134"/>
<dbReference type="NCBIfam" id="TIGR00149">
    <property type="entry name" value="TIGR00149_YjbQ"/>
    <property type="match status" value="1"/>
</dbReference>
<gene>
    <name evidence="2" type="ORF">QJ522_21760</name>
</gene>
<dbReference type="SUPFAM" id="SSF111038">
    <property type="entry name" value="YjbQ-like"/>
    <property type="match status" value="1"/>
</dbReference>
<protein>
    <submittedName>
        <fullName evidence="2">Secondary thiamine-phosphate synthase enzyme YjbQ</fullName>
    </submittedName>
</protein>